<feature type="domain" description="Cytosol aminopeptidase" evidence="6">
    <location>
        <begin position="306"/>
        <end position="313"/>
    </location>
</feature>
<dbReference type="STRING" id="416169.RHOFW104T7_11745"/>
<dbReference type="Pfam" id="PF21337">
    <property type="entry name" value="Peptidase_M17_N_1"/>
    <property type="match status" value="1"/>
</dbReference>
<dbReference type="InterPro" id="IPR011356">
    <property type="entry name" value="Leucine_aapep/pepB"/>
</dbReference>
<evidence type="ECO:0000256" key="3">
    <source>
        <dbReference type="ARBA" id="ARBA00022670"/>
    </source>
</evidence>
<name>A0A154QHW0_9GAMM</name>
<accession>A0A154QHW0</accession>
<keyword evidence="2 7" id="KW-0031">Aminopeptidase</keyword>
<sequence length="468" mass="50147">MSALIERQSGNRRSIAIETTDAAHYAATRRRLTAAQRRWLTDSGFEAAAGTYALLSDATGKPVRVLAGVDPREPLAALAALPCSLPEATYHLADEGVLADPLQAALGWALGAYQFTRYRQAKRAPARLAVPAAQLQQLAPLAEATALVRDLVNTPTEHMGPEQLGDAVKRLGKAHQAKVRDWVGEELLKANFPTIHAVGRASHRAPRLVELSWGRKADPKLVIVGKGVCFDTGGLDLKSSDGMRWMKKDMGGAAHAIALAGLVMQAQLPVRLTLLIPAVENAVAGNALRPGEVVVTRAGHSVEIDNTDAEGRLVLCDALAYGAEQQPELMLDFATLTGAARVALGPDLPALFANDEAAAAALLAAGRAVDDPLWRLPLWRPYRKMLDSYLADFANAGASRHAGAITAALYLERFVPDGTPWLHLDTYAWNDADRPGRPRGGEAMGLRAMFAFLHQRYGNMTSGVVVPQ</sequence>
<organism evidence="7 8">
    <name type="scientific">Rhodanobacter thiooxydans</name>
    <dbReference type="NCBI Taxonomy" id="416169"/>
    <lineage>
        <taxon>Bacteria</taxon>
        <taxon>Pseudomonadati</taxon>
        <taxon>Pseudomonadota</taxon>
        <taxon>Gammaproteobacteria</taxon>
        <taxon>Lysobacterales</taxon>
        <taxon>Rhodanobacteraceae</taxon>
        <taxon>Rhodanobacter</taxon>
    </lineage>
</organism>
<gene>
    <name evidence="7" type="ORF">RHOFW104T7_11745</name>
</gene>
<dbReference type="GO" id="GO:0006508">
    <property type="term" value="P:proteolysis"/>
    <property type="evidence" value="ECO:0007669"/>
    <property type="project" value="UniProtKB-KW"/>
</dbReference>
<dbReference type="Pfam" id="PF00883">
    <property type="entry name" value="Peptidase_M17"/>
    <property type="match status" value="1"/>
</dbReference>
<protein>
    <submittedName>
        <fullName evidence="7">Leucyl aminopeptidase</fullName>
    </submittedName>
</protein>
<dbReference type="InterPro" id="IPR043472">
    <property type="entry name" value="Macro_dom-like"/>
</dbReference>
<proteinExistence type="inferred from homology"/>
<dbReference type="Gene3D" id="3.40.630.10">
    <property type="entry name" value="Zn peptidases"/>
    <property type="match status" value="1"/>
</dbReference>
<comment type="similarity">
    <text evidence="1">Belongs to the peptidase M17 family.</text>
</comment>
<dbReference type="eggNOG" id="COG0260">
    <property type="taxonomic scope" value="Bacteria"/>
</dbReference>
<dbReference type="AlphaFoldDB" id="A0A154QHW0"/>
<keyword evidence="4" id="KW-0378">Hydrolase</keyword>
<dbReference type="PRINTS" id="PR00481">
    <property type="entry name" value="LAMNOPPTDASE"/>
</dbReference>
<dbReference type="InterPro" id="IPR048816">
    <property type="entry name" value="Peptidase_M17_N_1"/>
</dbReference>
<keyword evidence="8" id="KW-1185">Reference proteome</keyword>
<evidence type="ECO:0000313" key="8">
    <source>
        <dbReference type="Proteomes" id="UP000076131"/>
    </source>
</evidence>
<reference evidence="7 8" key="1">
    <citation type="journal article" date="2016" name="MBio">
        <title>Lateral Gene Transfer in a Heavy Metal-Contaminated-Groundwater Microbial Community.</title>
        <authorList>
            <person name="Hemme C.L."/>
            <person name="Green S.J."/>
            <person name="Rishishwar L."/>
            <person name="Prakash O."/>
            <person name="Pettenato A."/>
            <person name="Chakraborty R."/>
            <person name="Deutschbauer A.M."/>
            <person name="Van Nostrand J.D."/>
            <person name="Wu L."/>
            <person name="He Z."/>
            <person name="Jordan I.K."/>
            <person name="Hazen T.C."/>
            <person name="Arkin A.P."/>
            <person name="Kostka J.E."/>
            <person name="Zhou J."/>
        </authorList>
    </citation>
    <scope>NUCLEOTIDE SEQUENCE [LARGE SCALE GENOMIC DNA]</scope>
    <source>
        <strain evidence="7 8">FW104-T7</strain>
    </source>
</reference>
<comment type="caution">
    <text evidence="7">The sequence shown here is derived from an EMBL/GenBank/DDBJ whole genome shotgun (WGS) entry which is preliminary data.</text>
</comment>
<evidence type="ECO:0000256" key="2">
    <source>
        <dbReference type="ARBA" id="ARBA00022438"/>
    </source>
</evidence>
<evidence type="ECO:0000259" key="6">
    <source>
        <dbReference type="PROSITE" id="PS00631"/>
    </source>
</evidence>
<dbReference type="Gene3D" id="3.40.220.10">
    <property type="entry name" value="Leucine Aminopeptidase, subunit E, domain 1"/>
    <property type="match status" value="1"/>
</dbReference>
<evidence type="ECO:0000313" key="7">
    <source>
        <dbReference type="EMBL" id="KZC23821.1"/>
    </source>
</evidence>
<dbReference type="SUPFAM" id="SSF53187">
    <property type="entry name" value="Zn-dependent exopeptidases"/>
    <property type="match status" value="1"/>
</dbReference>
<dbReference type="PANTHER" id="PTHR11963:SF20">
    <property type="entry name" value="PEPTIDASE B"/>
    <property type="match status" value="1"/>
</dbReference>
<dbReference type="GO" id="GO:0005737">
    <property type="term" value="C:cytoplasm"/>
    <property type="evidence" value="ECO:0007669"/>
    <property type="project" value="InterPro"/>
</dbReference>
<dbReference type="PROSITE" id="PS00631">
    <property type="entry name" value="CYTOSOL_AP"/>
    <property type="match status" value="1"/>
</dbReference>
<dbReference type="EMBL" id="LVJS01000039">
    <property type="protein sequence ID" value="KZC23821.1"/>
    <property type="molecule type" value="Genomic_DNA"/>
</dbReference>
<dbReference type="GO" id="GO:0070006">
    <property type="term" value="F:metalloaminopeptidase activity"/>
    <property type="evidence" value="ECO:0007669"/>
    <property type="project" value="InterPro"/>
</dbReference>
<evidence type="ECO:0000256" key="5">
    <source>
        <dbReference type="ARBA" id="ARBA00023211"/>
    </source>
</evidence>
<dbReference type="RefSeq" id="WP_008437236.1">
    <property type="nucleotide sequence ID" value="NZ_LVJS01000039.1"/>
</dbReference>
<dbReference type="CDD" id="cd00433">
    <property type="entry name" value="Peptidase_M17"/>
    <property type="match status" value="1"/>
</dbReference>
<keyword evidence="5" id="KW-0464">Manganese</keyword>
<dbReference type="Proteomes" id="UP000076131">
    <property type="component" value="Unassembled WGS sequence"/>
</dbReference>
<dbReference type="GO" id="GO:0030145">
    <property type="term" value="F:manganese ion binding"/>
    <property type="evidence" value="ECO:0007669"/>
    <property type="project" value="InterPro"/>
</dbReference>
<dbReference type="PANTHER" id="PTHR11963">
    <property type="entry name" value="LEUCINE AMINOPEPTIDASE-RELATED"/>
    <property type="match status" value="1"/>
</dbReference>
<dbReference type="InterPro" id="IPR000819">
    <property type="entry name" value="Peptidase_M17_C"/>
</dbReference>
<evidence type="ECO:0000256" key="1">
    <source>
        <dbReference type="ARBA" id="ARBA00009528"/>
    </source>
</evidence>
<evidence type="ECO:0000256" key="4">
    <source>
        <dbReference type="ARBA" id="ARBA00022801"/>
    </source>
</evidence>
<keyword evidence="3" id="KW-0645">Protease</keyword>